<feature type="transmembrane region" description="Helical" evidence="1">
    <location>
        <begin position="91"/>
        <end position="111"/>
    </location>
</feature>
<reference evidence="2 3" key="1">
    <citation type="submission" date="2020-08" db="EMBL/GenBank/DDBJ databases">
        <title>Sequencing the genomes of 1000 actinobacteria strains.</title>
        <authorList>
            <person name="Klenk H.-P."/>
        </authorList>
    </citation>
    <scope>NUCLEOTIDE SEQUENCE [LARGE SCALE GENOMIC DNA]</scope>
    <source>
        <strain evidence="2 3">DSM 44593</strain>
    </source>
</reference>
<dbReference type="Proteomes" id="UP000578077">
    <property type="component" value="Unassembled WGS sequence"/>
</dbReference>
<evidence type="ECO:0000256" key="1">
    <source>
        <dbReference type="SAM" id="Phobius"/>
    </source>
</evidence>
<dbReference type="Pfam" id="PF13795">
    <property type="entry name" value="HupE_UreJ_2"/>
    <property type="match status" value="1"/>
</dbReference>
<name>A0A841EHM9_9ACTN</name>
<evidence type="ECO:0000313" key="3">
    <source>
        <dbReference type="Proteomes" id="UP000578077"/>
    </source>
</evidence>
<feature type="transmembrane region" description="Helical" evidence="1">
    <location>
        <begin position="118"/>
        <end position="136"/>
    </location>
</feature>
<evidence type="ECO:0008006" key="4">
    <source>
        <dbReference type="Google" id="ProtNLM"/>
    </source>
</evidence>
<feature type="transmembrane region" description="Helical" evidence="1">
    <location>
        <begin position="60"/>
        <end position="79"/>
    </location>
</feature>
<keyword evidence="1" id="KW-0472">Membrane</keyword>
<dbReference type="RefSeq" id="WP_184637004.1">
    <property type="nucleotide sequence ID" value="NZ_BAABKT010000001.1"/>
</dbReference>
<feature type="transmembrane region" description="Helical" evidence="1">
    <location>
        <begin position="32"/>
        <end position="53"/>
    </location>
</feature>
<protein>
    <recommendedName>
        <fullName evidence="4">HupE / UreJ protein</fullName>
    </recommendedName>
</protein>
<accession>A0A841EHM9</accession>
<proteinExistence type="predicted"/>
<dbReference type="EMBL" id="JACHLY010000001">
    <property type="protein sequence ID" value="MBB5999880.1"/>
    <property type="molecule type" value="Genomic_DNA"/>
</dbReference>
<sequence>MRRITAITIAFTIGHSVTLVLGTLGLPVPQQPVEALIAVSILISAVHAVRPVFPGREPLVAGAFGLVHGMAFSMTLAAMDLSDLRLGLSLLGFNLGIEIMQLIVLPPLVALSRTRIYTPLRTVAAAVTAIAATGWLLDRVGLANPIGAVADALGGVSPWIVPGVWVAAAAVLVRRRVCAGRADRPADRDTVRS</sequence>
<feature type="transmembrane region" description="Helical" evidence="1">
    <location>
        <begin position="156"/>
        <end position="173"/>
    </location>
</feature>
<organism evidence="2 3">
    <name type="scientific">Streptomonospora salina</name>
    <dbReference type="NCBI Taxonomy" id="104205"/>
    <lineage>
        <taxon>Bacteria</taxon>
        <taxon>Bacillati</taxon>
        <taxon>Actinomycetota</taxon>
        <taxon>Actinomycetes</taxon>
        <taxon>Streptosporangiales</taxon>
        <taxon>Nocardiopsidaceae</taxon>
        <taxon>Streptomonospora</taxon>
    </lineage>
</organism>
<gene>
    <name evidence="2" type="ORF">HNR25_003631</name>
</gene>
<keyword evidence="1" id="KW-0812">Transmembrane</keyword>
<dbReference type="AlphaFoldDB" id="A0A841EHM9"/>
<dbReference type="InterPro" id="IPR032809">
    <property type="entry name" value="Put_HupE_UreJ"/>
</dbReference>
<keyword evidence="1" id="KW-1133">Transmembrane helix</keyword>
<keyword evidence="3" id="KW-1185">Reference proteome</keyword>
<comment type="caution">
    <text evidence="2">The sequence shown here is derived from an EMBL/GenBank/DDBJ whole genome shotgun (WGS) entry which is preliminary data.</text>
</comment>
<evidence type="ECO:0000313" key="2">
    <source>
        <dbReference type="EMBL" id="MBB5999880.1"/>
    </source>
</evidence>